<feature type="region of interest" description="Disordered" evidence="1">
    <location>
        <begin position="62"/>
        <end position="91"/>
    </location>
</feature>
<evidence type="ECO:0000256" key="1">
    <source>
        <dbReference type="SAM" id="MobiDB-lite"/>
    </source>
</evidence>
<name>A0ABS8VGH1_DATST</name>
<evidence type="ECO:0000313" key="2">
    <source>
        <dbReference type="EMBL" id="MCD9645233.1"/>
    </source>
</evidence>
<keyword evidence="3" id="KW-1185">Reference proteome</keyword>
<comment type="caution">
    <text evidence="2">The sequence shown here is derived from an EMBL/GenBank/DDBJ whole genome shotgun (WGS) entry which is preliminary data.</text>
</comment>
<dbReference type="Proteomes" id="UP000823775">
    <property type="component" value="Unassembled WGS sequence"/>
</dbReference>
<reference evidence="2 3" key="1">
    <citation type="journal article" date="2021" name="BMC Genomics">
        <title>Datura genome reveals duplications of psychoactive alkaloid biosynthetic genes and high mutation rate following tissue culture.</title>
        <authorList>
            <person name="Rajewski A."/>
            <person name="Carter-House D."/>
            <person name="Stajich J."/>
            <person name="Litt A."/>
        </authorList>
    </citation>
    <scope>NUCLEOTIDE SEQUENCE [LARGE SCALE GENOMIC DNA]</scope>
    <source>
        <strain evidence="2">AR-01</strain>
    </source>
</reference>
<gene>
    <name evidence="2" type="ORF">HAX54_034001</name>
</gene>
<feature type="compositionally biased region" description="Basic and acidic residues" evidence="1">
    <location>
        <begin position="63"/>
        <end position="72"/>
    </location>
</feature>
<protein>
    <submittedName>
        <fullName evidence="2">Uncharacterized protein</fullName>
    </submittedName>
</protein>
<evidence type="ECO:0000313" key="3">
    <source>
        <dbReference type="Proteomes" id="UP000823775"/>
    </source>
</evidence>
<feature type="non-terminal residue" evidence="2">
    <location>
        <position position="91"/>
    </location>
</feature>
<proteinExistence type="predicted"/>
<organism evidence="2 3">
    <name type="scientific">Datura stramonium</name>
    <name type="common">Jimsonweed</name>
    <name type="synonym">Common thornapple</name>
    <dbReference type="NCBI Taxonomy" id="4076"/>
    <lineage>
        <taxon>Eukaryota</taxon>
        <taxon>Viridiplantae</taxon>
        <taxon>Streptophyta</taxon>
        <taxon>Embryophyta</taxon>
        <taxon>Tracheophyta</taxon>
        <taxon>Spermatophyta</taxon>
        <taxon>Magnoliopsida</taxon>
        <taxon>eudicotyledons</taxon>
        <taxon>Gunneridae</taxon>
        <taxon>Pentapetalae</taxon>
        <taxon>asterids</taxon>
        <taxon>lamiids</taxon>
        <taxon>Solanales</taxon>
        <taxon>Solanaceae</taxon>
        <taxon>Solanoideae</taxon>
        <taxon>Datureae</taxon>
        <taxon>Datura</taxon>
    </lineage>
</organism>
<sequence length="91" mass="9977">MGEEAATGFGLMVFDNGVSMVFRREEREKKRVVVGTEFRRLVVGEKRKARATVYLDGVPAAGRSEKREEEGRPLAGNYGGGVATVRESEGE</sequence>
<accession>A0ABS8VGH1</accession>
<dbReference type="EMBL" id="JACEIK010004376">
    <property type="protein sequence ID" value="MCD9645233.1"/>
    <property type="molecule type" value="Genomic_DNA"/>
</dbReference>